<evidence type="ECO:0000313" key="2">
    <source>
        <dbReference type="Proteomes" id="UP000012101"/>
    </source>
</evidence>
<reference evidence="1 2" key="1">
    <citation type="submission" date="2013-01" db="EMBL/GenBank/DDBJ databases">
        <authorList>
            <person name="Harkins D.M."/>
            <person name="Durkin A.S."/>
            <person name="Brinkac L.M."/>
            <person name="Haft D.H."/>
            <person name="Selengut J.D."/>
            <person name="Sanka R."/>
            <person name="DePew J."/>
            <person name="Purushe J."/>
            <person name="Hospenthal D.R."/>
            <person name="Murray C.K."/>
            <person name="Pimentel G."/>
            <person name="Wasfy M."/>
            <person name="Vinetz J.M."/>
            <person name="Sutton G.G."/>
            <person name="Nierman W.C."/>
            <person name="Fouts D.E."/>
        </authorList>
    </citation>
    <scope>NUCLEOTIDE SEQUENCE [LARGE SCALE GENOMIC DNA]</scope>
    <source>
        <strain evidence="1 2">2006001855</strain>
    </source>
</reference>
<dbReference type="Proteomes" id="UP000012101">
    <property type="component" value="Unassembled WGS sequence"/>
</dbReference>
<comment type="caution">
    <text evidence="1">The sequence shown here is derived from an EMBL/GenBank/DDBJ whole genome shotgun (WGS) entry which is preliminary data.</text>
</comment>
<dbReference type="AlphaFoldDB" id="M6FPM0"/>
<dbReference type="EMBL" id="AFJM02000003">
    <property type="protein sequence ID" value="EMM74748.1"/>
    <property type="molecule type" value="Genomic_DNA"/>
</dbReference>
<gene>
    <name evidence="1" type="ORF">LEP1GSC038_3402</name>
</gene>
<organism evidence="1 2">
    <name type="scientific">Leptospira weilii str. 2006001855</name>
    <dbReference type="NCBI Taxonomy" id="996804"/>
    <lineage>
        <taxon>Bacteria</taxon>
        <taxon>Pseudomonadati</taxon>
        <taxon>Spirochaetota</taxon>
        <taxon>Spirochaetia</taxon>
        <taxon>Leptospirales</taxon>
        <taxon>Leptospiraceae</taxon>
        <taxon>Leptospira</taxon>
    </lineage>
</organism>
<evidence type="ECO:0000313" key="1">
    <source>
        <dbReference type="EMBL" id="EMM74748.1"/>
    </source>
</evidence>
<name>M6FPM0_9LEPT</name>
<accession>M6FPM0</accession>
<protein>
    <submittedName>
        <fullName evidence="1">Uncharacterized protein</fullName>
    </submittedName>
</protein>
<proteinExistence type="predicted"/>
<sequence>MFGIYPRESTPKVELAPDFFPKEYPVEGKTEFRAWIGN</sequence>